<keyword evidence="1 4" id="KW-0853">WD repeat</keyword>
<feature type="compositionally biased region" description="Acidic residues" evidence="5">
    <location>
        <begin position="223"/>
        <end position="234"/>
    </location>
</feature>
<dbReference type="GO" id="GO:0045717">
    <property type="term" value="P:negative regulation of fatty acid biosynthetic process"/>
    <property type="evidence" value="ECO:0007669"/>
    <property type="project" value="TreeGrafter"/>
</dbReference>
<keyword evidence="3" id="KW-0687">Ribonucleoprotein</keyword>
<keyword evidence="7" id="KW-1185">Reference proteome</keyword>
<dbReference type="InterPro" id="IPR001680">
    <property type="entry name" value="WD40_rpt"/>
</dbReference>
<keyword evidence="3" id="KW-0689">Ribosomal protein</keyword>
<dbReference type="InterPro" id="IPR015943">
    <property type="entry name" value="WD40/YVTN_repeat-like_dom_sf"/>
</dbReference>
<evidence type="ECO:0000313" key="6">
    <source>
        <dbReference type="EMBL" id="CAD2222066.1"/>
    </source>
</evidence>
<dbReference type="PROSITE" id="PS50082">
    <property type="entry name" value="WD_REPEATS_2"/>
    <property type="match status" value="1"/>
</dbReference>
<gene>
    <name evidence="6" type="ORF">ADEAN_000960500</name>
</gene>
<dbReference type="PANTHER" id="PTHR15574">
    <property type="entry name" value="WD REPEAT DOMAIN-CONTAINING FAMILY"/>
    <property type="match status" value="1"/>
</dbReference>
<proteinExistence type="predicted"/>
<keyword evidence="2" id="KW-0677">Repeat</keyword>
<dbReference type="GO" id="GO:0080008">
    <property type="term" value="C:Cul4-RING E3 ubiquitin ligase complex"/>
    <property type="evidence" value="ECO:0007669"/>
    <property type="project" value="TreeGrafter"/>
</dbReference>
<dbReference type="EMBL" id="LR877168">
    <property type="protein sequence ID" value="CAD2222066.1"/>
    <property type="molecule type" value="Genomic_DNA"/>
</dbReference>
<dbReference type="AlphaFoldDB" id="A0A7G2CQD1"/>
<dbReference type="VEuPathDB" id="TriTrypDB:ADEAN_000960500"/>
<dbReference type="Proteomes" id="UP000515908">
    <property type="component" value="Chromosome 24"/>
</dbReference>
<protein>
    <submittedName>
        <fullName evidence="6">Uncharacterized protein</fullName>
    </submittedName>
</protein>
<feature type="compositionally biased region" description="Acidic residues" evidence="5">
    <location>
        <begin position="249"/>
        <end position="268"/>
    </location>
</feature>
<feature type="compositionally biased region" description="Low complexity" evidence="5">
    <location>
        <begin position="306"/>
        <end position="317"/>
    </location>
</feature>
<evidence type="ECO:0000256" key="2">
    <source>
        <dbReference type="ARBA" id="ARBA00022737"/>
    </source>
</evidence>
<name>A0A7G2CQD1_9TRYP</name>
<dbReference type="SUPFAM" id="SSF50978">
    <property type="entry name" value="WD40 repeat-like"/>
    <property type="match status" value="1"/>
</dbReference>
<evidence type="ECO:0000256" key="5">
    <source>
        <dbReference type="SAM" id="MobiDB-lite"/>
    </source>
</evidence>
<dbReference type="OrthoDB" id="4869960at2759"/>
<sequence length="475" mass="51704">MFKQVAWLEDDTIVCTGGDDGNIYFWDTHSGALLHTTKGDEDVVNGVLGHPGGGTLYACGIDSTIKVLRPATTVTAETEERRLKTYHQAAAAHVAEHVRAPGFGMSAAQFMEMLLTGPQSGSGESSSSSAEDSQGGAAESSPMTSLASSSEEEEGASPHLDPMYFCLRSAQAFTGCLRRSALFQTKLLLAVQEHTSLQQLKIIRSHLAMQSDLVDSDLSTPESGEEEEEEDEPSEFPARVVLDAITTETESEGGDDVASEETPEEESASDGGLLRDAEPSDWGQVLSLVTSLIEPANQDTEDSTSEETTTSSTSSPVYDDDDAYDSDGVSSGREGRGARVTRASVTAMMDRLYTTPEADTQFIAMSAALLRLSEQLEKRLLAWKLPPCCVKDGDDMVQHFNWEKCTYGRFAMAKQQTSTASDDPLDTDRIAQMQRCDEQAQYIKLLLDFMSLLLEGKEPLYKNESLKQEYWGKVA</sequence>
<evidence type="ECO:0000313" key="7">
    <source>
        <dbReference type="Proteomes" id="UP000515908"/>
    </source>
</evidence>
<feature type="region of interest" description="Disordered" evidence="5">
    <location>
        <begin position="294"/>
        <end position="339"/>
    </location>
</feature>
<dbReference type="InterPro" id="IPR036322">
    <property type="entry name" value="WD40_repeat_dom_sf"/>
</dbReference>
<feature type="compositionally biased region" description="Low complexity" evidence="5">
    <location>
        <begin position="121"/>
        <end position="141"/>
    </location>
</feature>
<evidence type="ECO:0000256" key="3">
    <source>
        <dbReference type="ARBA" id="ARBA00022980"/>
    </source>
</evidence>
<feature type="region of interest" description="Disordered" evidence="5">
    <location>
        <begin position="214"/>
        <end position="277"/>
    </location>
</feature>
<evidence type="ECO:0000256" key="1">
    <source>
        <dbReference type="ARBA" id="ARBA00022574"/>
    </source>
</evidence>
<dbReference type="PANTHER" id="PTHR15574:SF40">
    <property type="entry name" value="WD AND TETRATRICOPEPTIDE REPEATS PROTEIN 1"/>
    <property type="match status" value="1"/>
</dbReference>
<accession>A0A7G2CQD1</accession>
<dbReference type="Gene3D" id="2.130.10.10">
    <property type="entry name" value="YVTN repeat-like/Quinoprotein amine dehydrogenase"/>
    <property type="match status" value="1"/>
</dbReference>
<dbReference type="InterPro" id="IPR019775">
    <property type="entry name" value="WD40_repeat_CS"/>
</dbReference>
<dbReference type="InterPro" id="IPR045151">
    <property type="entry name" value="DCAF8"/>
</dbReference>
<reference evidence="6 7" key="1">
    <citation type="submission" date="2020-08" db="EMBL/GenBank/DDBJ databases">
        <authorList>
            <person name="Newling K."/>
            <person name="Davey J."/>
            <person name="Forrester S."/>
        </authorList>
    </citation>
    <scope>NUCLEOTIDE SEQUENCE [LARGE SCALE GENOMIC DNA]</scope>
    <source>
        <strain evidence="7">Crithidia deanei Carvalho (ATCC PRA-265)</strain>
    </source>
</reference>
<organism evidence="6 7">
    <name type="scientific">Angomonas deanei</name>
    <dbReference type="NCBI Taxonomy" id="59799"/>
    <lineage>
        <taxon>Eukaryota</taxon>
        <taxon>Discoba</taxon>
        <taxon>Euglenozoa</taxon>
        <taxon>Kinetoplastea</taxon>
        <taxon>Metakinetoplastina</taxon>
        <taxon>Trypanosomatida</taxon>
        <taxon>Trypanosomatidae</taxon>
        <taxon>Strigomonadinae</taxon>
        <taxon>Angomonas</taxon>
    </lineage>
</organism>
<feature type="region of interest" description="Disordered" evidence="5">
    <location>
        <begin position="116"/>
        <end position="158"/>
    </location>
</feature>
<dbReference type="Pfam" id="PF00400">
    <property type="entry name" value="WD40"/>
    <property type="match status" value="2"/>
</dbReference>
<feature type="repeat" description="WD" evidence="4">
    <location>
        <begin position="1"/>
        <end position="36"/>
    </location>
</feature>
<dbReference type="GO" id="GO:0005737">
    <property type="term" value="C:cytoplasm"/>
    <property type="evidence" value="ECO:0007669"/>
    <property type="project" value="TreeGrafter"/>
</dbReference>
<evidence type="ECO:0000256" key="4">
    <source>
        <dbReference type="PROSITE-ProRule" id="PRU00221"/>
    </source>
</evidence>
<dbReference type="GO" id="GO:0005840">
    <property type="term" value="C:ribosome"/>
    <property type="evidence" value="ECO:0007669"/>
    <property type="project" value="UniProtKB-KW"/>
</dbReference>
<dbReference type="PROSITE" id="PS00678">
    <property type="entry name" value="WD_REPEATS_1"/>
    <property type="match status" value="1"/>
</dbReference>